<organism evidence="1 2">
    <name type="scientific">Shouchella lonarensis</name>
    <dbReference type="NCBI Taxonomy" id="1464122"/>
    <lineage>
        <taxon>Bacteria</taxon>
        <taxon>Bacillati</taxon>
        <taxon>Bacillota</taxon>
        <taxon>Bacilli</taxon>
        <taxon>Bacillales</taxon>
        <taxon>Bacillaceae</taxon>
        <taxon>Shouchella</taxon>
    </lineage>
</organism>
<dbReference type="Proteomes" id="UP000242662">
    <property type="component" value="Unassembled WGS sequence"/>
</dbReference>
<reference evidence="2" key="1">
    <citation type="submission" date="2016-09" db="EMBL/GenBank/DDBJ databases">
        <authorList>
            <person name="Varghese N."/>
            <person name="Submissions S."/>
        </authorList>
    </citation>
    <scope>NUCLEOTIDE SEQUENCE [LARGE SCALE GENOMIC DNA]</scope>
    <source>
        <strain evidence="2">25nlg</strain>
    </source>
</reference>
<dbReference type="AlphaFoldDB" id="A0A1G6JNP5"/>
<protein>
    <submittedName>
        <fullName evidence="1">Nucleotidyltransferase substrate binding protein, HI0074 family</fullName>
    </submittedName>
</protein>
<gene>
    <name evidence="1" type="ORF">SAMN05421737_10646</name>
</gene>
<dbReference type="InterPro" id="IPR010235">
    <property type="entry name" value="HepT"/>
</dbReference>
<dbReference type="GO" id="GO:0016740">
    <property type="term" value="F:transferase activity"/>
    <property type="evidence" value="ECO:0007669"/>
    <property type="project" value="UniProtKB-KW"/>
</dbReference>
<dbReference type="Gene3D" id="1.20.120.330">
    <property type="entry name" value="Nucleotidyltransferases domain 2"/>
    <property type="match status" value="1"/>
</dbReference>
<dbReference type="RefSeq" id="WP_090775668.1">
    <property type="nucleotide sequence ID" value="NZ_FMYM01000006.1"/>
</dbReference>
<name>A0A1G6JNP5_9BACI</name>
<dbReference type="NCBIfam" id="TIGR01987">
    <property type="entry name" value="HI0074"/>
    <property type="match status" value="1"/>
</dbReference>
<dbReference type="SUPFAM" id="SSF81593">
    <property type="entry name" value="Nucleotidyltransferase substrate binding subunit/domain"/>
    <property type="match status" value="1"/>
</dbReference>
<sequence length="135" mass="16164">MDKDRLLEKLSNYERAQMRLYEATLINEEEPIIYDGVIQRFKFTFELSWKVMKVFLAYMGVTEPSSPRTTIKEAFAYGLIEDGETWIDMLIDRNKTSHLYDEAESKRIYDKIKCSYQPLLSRLYERLKEEINNLE</sequence>
<dbReference type="OrthoDB" id="9810452at2"/>
<accession>A0A1G6JNP5</accession>
<keyword evidence="1" id="KW-0808">Transferase</keyword>
<dbReference type="STRING" id="1464122.SAMN05421737_10646"/>
<dbReference type="Pfam" id="PF08780">
    <property type="entry name" value="NTase_sub_bind"/>
    <property type="match status" value="1"/>
</dbReference>
<keyword evidence="2" id="KW-1185">Reference proteome</keyword>
<dbReference type="EMBL" id="FMYM01000006">
    <property type="protein sequence ID" value="SDC20281.1"/>
    <property type="molecule type" value="Genomic_DNA"/>
</dbReference>
<proteinExistence type="predicted"/>
<evidence type="ECO:0000313" key="2">
    <source>
        <dbReference type="Proteomes" id="UP000242662"/>
    </source>
</evidence>
<evidence type="ECO:0000313" key="1">
    <source>
        <dbReference type="EMBL" id="SDC20281.1"/>
    </source>
</evidence>